<organism evidence="1 2">
    <name type="scientific">Cichorium intybus</name>
    <name type="common">Chicory</name>
    <dbReference type="NCBI Taxonomy" id="13427"/>
    <lineage>
        <taxon>Eukaryota</taxon>
        <taxon>Viridiplantae</taxon>
        <taxon>Streptophyta</taxon>
        <taxon>Embryophyta</taxon>
        <taxon>Tracheophyta</taxon>
        <taxon>Spermatophyta</taxon>
        <taxon>Magnoliopsida</taxon>
        <taxon>eudicotyledons</taxon>
        <taxon>Gunneridae</taxon>
        <taxon>Pentapetalae</taxon>
        <taxon>asterids</taxon>
        <taxon>campanulids</taxon>
        <taxon>Asterales</taxon>
        <taxon>Asteraceae</taxon>
        <taxon>Cichorioideae</taxon>
        <taxon>Cichorieae</taxon>
        <taxon>Cichoriinae</taxon>
        <taxon>Cichorium</taxon>
    </lineage>
</organism>
<evidence type="ECO:0000313" key="1">
    <source>
        <dbReference type="EMBL" id="KAI3765157.1"/>
    </source>
</evidence>
<proteinExistence type="predicted"/>
<protein>
    <submittedName>
        <fullName evidence="1">Uncharacterized protein</fullName>
    </submittedName>
</protein>
<name>A0ACB9F236_CICIN</name>
<keyword evidence="2" id="KW-1185">Reference proteome</keyword>
<dbReference type="EMBL" id="CM042011">
    <property type="protein sequence ID" value="KAI3765157.1"/>
    <property type="molecule type" value="Genomic_DNA"/>
</dbReference>
<gene>
    <name evidence="1" type="ORF">L2E82_15183</name>
</gene>
<comment type="caution">
    <text evidence="1">The sequence shown here is derived from an EMBL/GenBank/DDBJ whole genome shotgun (WGS) entry which is preliminary data.</text>
</comment>
<reference evidence="2" key="1">
    <citation type="journal article" date="2022" name="Mol. Ecol. Resour.">
        <title>The genomes of chicory, endive, great burdock and yacon provide insights into Asteraceae palaeo-polyploidization history and plant inulin production.</title>
        <authorList>
            <person name="Fan W."/>
            <person name="Wang S."/>
            <person name="Wang H."/>
            <person name="Wang A."/>
            <person name="Jiang F."/>
            <person name="Liu H."/>
            <person name="Zhao H."/>
            <person name="Xu D."/>
            <person name="Zhang Y."/>
        </authorList>
    </citation>
    <scope>NUCLEOTIDE SEQUENCE [LARGE SCALE GENOMIC DNA]</scope>
    <source>
        <strain evidence="2">cv. Punajuju</strain>
    </source>
</reference>
<reference evidence="1 2" key="2">
    <citation type="journal article" date="2022" name="Mol. Ecol. Resour.">
        <title>The genomes of chicory, endive, great burdock and yacon provide insights into Asteraceae paleo-polyploidization history and plant inulin production.</title>
        <authorList>
            <person name="Fan W."/>
            <person name="Wang S."/>
            <person name="Wang H."/>
            <person name="Wang A."/>
            <person name="Jiang F."/>
            <person name="Liu H."/>
            <person name="Zhao H."/>
            <person name="Xu D."/>
            <person name="Zhang Y."/>
        </authorList>
    </citation>
    <scope>NUCLEOTIDE SEQUENCE [LARGE SCALE GENOMIC DNA]</scope>
    <source>
        <strain evidence="2">cv. Punajuju</strain>
        <tissue evidence="1">Leaves</tissue>
    </source>
</reference>
<dbReference type="Proteomes" id="UP001055811">
    <property type="component" value="Linkage Group LG03"/>
</dbReference>
<accession>A0ACB9F236</accession>
<evidence type="ECO:0000313" key="2">
    <source>
        <dbReference type="Proteomes" id="UP001055811"/>
    </source>
</evidence>
<sequence length="99" mass="11188">MVFKFVPITSLLNGIPGTGYLSHAINLYLRCRRSWYGKTFCISLRTLITIWWCVSSNFSPNSYFSLAVGAPNPRTSKIGSFCWIVELNHAEALYSEICS</sequence>